<protein>
    <submittedName>
        <fullName evidence="3">Uncharacterized protein</fullName>
    </submittedName>
</protein>
<evidence type="ECO:0000313" key="4">
    <source>
        <dbReference type="Proteomes" id="UP001152759"/>
    </source>
</evidence>
<feature type="region of interest" description="Disordered" evidence="2">
    <location>
        <begin position="499"/>
        <end position="547"/>
    </location>
</feature>
<dbReference type="Proteomes" id="UP001152759">
    <property type="component" value="Chromosome 7"/>
</dbReference>
<feature type="compositionally biased region" description="Basic and acidic residues" evidence="2">
    <location>
        <begin position="532"/>
        <end position="547"/>
    </location>
</feature>
<feature type="coiled-coil region" evidence="1">
    <location>
        <begin position="339"/>
        <end position="373"/>
    </location>
</feature>
<feature type="region of interest" description="Disordered" evidence="2">
    <location>
        <begin position="59"/>
        <end position="78"/>
    </location>
</feature>
<accession>A0A9P0F883</accession>
<reference evidence="3" key="1">
    <citation type="submission" date="2021-12" db="EMBL/GenBank/DDBJ databases">
        <authorList>
            <person name="King R."/>
        </authorList>
    </citation>
    <scope>NUCLEOTIDE SEQUENCE</scope>
</reference>
<evidence type="ECO:0000256" key="2">
    <source>
        <dbReference type="SAM" id="MobiDB-lite"/>
    </source>
</evidence>
<keyword evidence="1" id="KW-0175">Coiled coil</keyword>
<feature type="compositionally biased region" description="Pro residues" evidence="2">
    <location>
        <begin position="62"/>
        <end position="75"/>
    </location>
</feature>
<name>A0A9P0F883_BEMTA</name>
<organism evidence="3 4">
    <name type="scientific">Bemisia tabaci</name>
    <name type="common">Sweetpotato whitefly</name>
    <name type="synonym">Aleurodes tabaci</name>
    <dbReference type="NCBI Taxonomy" id="7038"/>
    <lineage>
        <taxon>Eukaryota</taxon>
        <taxon>Metazoa</taxon>
        <taxon>Ecdysozoa</taxon>
        <taxon>Arthropoda</taxon>
        <taxon>Hexapoda</taxon>
        <taxon>Insecta</taxon>
        <taxon>Pterygota</taxon>
        <taxon>Neoptera</taxon>
        <taxon>Paraneoptera</taxon>
        <taxon>Hemiptera</taxon>
        <taxon>Sternorrhyncha</taxon>
        <taxon>Aleyrodoidea</taxon>
        <taxon>Aleyrodidae</taxon>
        <taxon>Aleyrodinae</taxon>
        <taxon>Bemisia</taxon>
    </lineage>
</organism>
<dbReference type="AlphaFoldDB" id="A0A9P0F883"/>
<dbReference type="KEGG" id="btab:109041210"/>
<feature type="region of interest" description="Disordered" evidence="2">
    <location>
        <begin position="247"/>
        <end position="278"/>
    </location>
</feature>
<evidence type="ECO:0000313" key="3">
    <source>
        <dbReference type="EMBL" id="CAH0393829.1"/>
    </source>
</evidence>
<evidence type="ECO:0000256" key="1">
    <source>
        <dbReference type="SAM" id="Coils"/>
    </source>
</evidence>
<feature type="coiled-coil region" evidence="1">
    <location>
        <begin position="400"/>
        <end position="427"/>
    </location>
</feature>
<gene>
    <name evidence="3" type="ORF">BEMITA_LOCUS12188</name>
</gene>
<feature type="compositionally biased region" description="Acidic residues" evidence="2">
    <location>
        <begin position="515"/>
        <end position="531"/>
    </location>
</feature>
<keyword evidence="4" id="KW-1185">Reference proteome</keyword>
<sequence>MGGDGRTRPHQTSSAPPFSCFSPFEFSRFPGLPAFPLSGLAVILVTLAGSVTMRNDARLAKPDPPAFKPPGPTIPGPATDALVEEQLRNLDGIRKSAAKCELSLEHIGRKLEGIEFRLSRLDATVQQRMDKMNGTFLNKALKEDLAFDQLSRKLDAQYERISRKIGFLEAANDRLQTASDSIQSRIELQERSIKTEFSNISAALNETNRHSLETRNKLMQSFQNSTLTQEEKLKVAIKNLESKIGSPNCTVSSIGPKDSTRGTSGSSDQPPRREGGDSLAMNLIKKVTALHDEFKRHGDRVESLLQETLSIANITKKKIVLLSNEQREMQNESSQNYMEVALEALLNLVKRRMSELEEQIETKSHDLMNAQQSFTKSCNRIQEDEERIELRLTFVLEKILDTCDNRSVELNEQVEKLVEELKTQGRNTAKNIAHTNSLVVRLDEETSSKNKHIEASLAFVTDSSNQIRADIQDLRTNMNFLLNETTCTKTDGDSFVDHLESQGSESYDKLSDGSEMADGEDFSEEDDSENEFDSHDVIKEEKIKKNM</sequence>
<dbReference type="EMBL" id="OU963868">
    <property type="protein sequence ID" value="CAH0393829.1"/>
    <property type="molecule type" value="Genomic_DNA"/>
</dbReference>
<feature type="compositionally biased region" description="Basic and acidic residues" evidence="2">
    <location>
        <begin position="499"/>
        <end position="512"/>
    </location>
</feature>
<proteinExistence type="predicted"/>